<dbReference type="OrthoDB" id="5980479at2759"/>
<evidence type="ECO:0000256" key="2">
    <source>
        <dbReference type="SAM" id="Phobius"/>
    </source>
</evidence>
<feature type="region of interest" description="Disordered" evidence="1">
    <location>
        <begin position="1"/>
        <end position="27"/>
    </location>
</feature>
<feature type="compositionally biased region" description="Polar residues" evidence="1">
    <location>
        <begin position="180"/>
        <end position="193"/>
    </location>
</feature>
<evidence type="ECO:0008006" key="5">
    <source>
        <dbReference type="Google" id="ProtNLM"/>
    </source>
</evidence>
<keyword evidence="2" id="KW-0472">Membrane</keyword>
<keyword evidence="4" id="KW-1185">Reference proteome</keyword>
<keyword evidence="2" id="KW-0812">Transmembrane</keyword>
<keyword evidence="2" id="KW-1133">Transmembrane helix</keyword>
<dbReference type="Proteomes" id="UP000225706">
    <property type="component" value="Unassembled WGS sequence"/>
</dbReference>
<dbReference type="EMBL" id="LSMT01000051">
    <property type="protein sequence ID" value="PFX30393.1"/>
    <property type="molecule type" value="Genomic_DNA"/>
</dbReference>
<gene>
    <name evidence="3" type="ORF">AWC38_SpisGene4805</name>
</gene>
<feature type="transmembrane region" description="Helical" evidence="2">
    <location>
        <begin position="271"/>
        <end position="291"/>
    </location>
</feature>
<evidence type="ECO:0000313" key="4">
    <source>
        <dbReference type="Proteomes" id="UP000225706"/>
    </source>
</evidence>
<comment type="caution">
    <text evidence="3">The sequence shown here is derived from an EMBL/GenBank/DDBJ whole genome shotgun (WGS) entry which is preliminary data.</text>
</comment>
<feature type="compositionally biased region" description="Basic and acidic residues" evidence="1">
    <location>
        <begin position="164"/>
        <end position="176"/>
    </location>
</feature>
<sequence length="323" mass="36286">MFFFAKSKEDSSSPDSSTGKPPPLRRHDTFGSTELFEAWAKDSFINQSTIDILVKTHQIDCLPAVLALKKDDYTHLNLPVGQRRLLESAVEKLRQEYELVQPPTPKAKINLEMPVYKSMLEIEELAEEGKTGQYEENQSSRRPQSMGHATQSIYGQTRSYVESGTDKKDSGPEKEALLVSEQSKISPQTSPKSAQRRKDGTTSSRQSQEKRASKNYTDDSGDDDDMNTPCACQRWLFTTLFMPEFAVLSVIGFVLVVLLMPFRLCCPQGGVYTNVVTFIFEVFIMAPCLACKWARGKRRPQANTSASRKPRYGGTDDLELGDK</sequence>
<reference evidence="4" key="1">
    <citation type="journal article" date="2017" name="bioRxiv">
        <title>Comparative analysis of the genomes of Stylophora pistillata and Acropora digitifera provides evidence for extensive differences between species of corals.</title>
        <authorList>
            <person name="Voolstra C.R."/>
            <person name="Li Y."/>
            <person name="Liew Y.J."/>
            <person name="Baumgarten S."/>
            <person name="Zoccola D."/>
            <person name="Flot J.-F."/>
            <person name="Tambutte S."/>
            <person name="Allemand D."/>
            <person name="Aranda M."/>
        </authorList>
    </citation>
    <scope>NUCLEOTIDE SEQUENCE [LARGE SCALE GENOMIC DNA]</scope>
</reference>
<feature type="compositionally biased region" description="Basic and acidic residues" evidence="1">
    <location>
        <begin position="1"/>
        <end position="11"/>
    </location>
</feature>
<proteinExistence type="predicted"/>
<dbReference type="AlphaFoldDB" id="A0A2B4SMW3"/>
<evidence type="ECO:0000313" key="3">
    <source>
        <dbReference type="EMBL" id="PFX30393.1"/>
    </source>
</evidence>
<protein>
    <recommendedName>
        <fullName evidence="5">SAM domain-containing protein</fullName>
    </recommendedName>
</protein>
<feature type="compositionally biased region" description="Polar residues" evidence="1">
    <location>
        <begin position="134"/>
        <end position="162"/>
    </location>
</feature>
<feature type="region of interest" description="Disordered" evidence="1">
    <location>
        <begin position="128"/>
        <end position="224"/>
    </location>
</feature>
<name>A0A2B4SMW3_STYPI</name>
<feature type="region of interest" description="Disordered" evidence="1">
    <location>
        <begin position="302"/>
        <end position="323"/>
    </location>
</feature>
<evidence type="ECO:0000256" key="1">
    <source>
        <dbReference type="SAM" id="MobiDB-lite"/>
    </source>
</evidence>
<accession>A0A2B4SMW3</accession>
<organism evidence="3 4">
    <name type="scientific">Stylophora pistillata</name>
    <name type="common">Smooth cauliflower coral</name>
    <dbReference type="NCBI Taxonomy" id="50429"/>
    <lineage>
        <taxon>Eukaryota</taxon>
        <taxon>Metazoa</taxon>
        <taxon>Cnidaria</taxon>
        <taxon>Anthozoa</taxon>
        <taxon>Hexacorallia</taxon>
        <taxon>Scleractinia</taxon>
        <taxon>Astrocoeniina</taxon>
        <taxon>Pocilloporidae</taxon>
        <taxon>Stylophora</taxon>
    </lineage>
</organism>
<feature type="transmembrane region" description="Helical" evidence="2">
    <location>
        <begin position="235"/>
        <end position="259"/>
    </location>
</feature>